<dbReference type="WBParaSite" id="SBAD_0001099901-mRNA-1">
    <property type="protein sequence ID" value="SBAD_0001099901-mRNA-1"/>
    <property type="gene ID" value="SBAD_0001099901"/>
</dbReference>
<reference evidence="3" key="1">
    <citation type="submission" date="2016-06" db="UniProtKB">
        <authorList>
            <consortium name="WormBaseParasite"/>
        </authorList>
    </citation>
    <scope>IDENTIFICATION</scope>
</reference>
<evidence type="ECO:0000313" key="2">
    <source>
        <dbReference type="Proteomes" id="UP000270296"/>
    </source>
</evidence>
<dbReference type="AlphaFoldDB" id="A0A183J431"/>
<evidence type="ECO:0000313" key="1">
    <source>
        <dbReference type="EMBL" id="VDP33381.1"/>
    </source>
</evidence>
<sequence>MNSRRASLLNVDSAAEVSCSSSCGTPEKYVDEHCSSVAAESSSNEVGSSEAGGLLNVICSDWQNSLRHEINVELPDSCVSSSITENFYQPVEQNNSQHPQHQINPIAECVPPGDLTVQIGKGLHCSFIIDSDQSPKLLDDRHQNIHSSSTIDRVGLDGKFMPV</sequence>
<name>A0A183J431_9BILA</name>
<dbReference type="Proteomes" id="UP000270296">
    <property type="component" value="Unassembled WGS sequence"/>
</dbReference>
<gene>
    <name evidence="1" type="ORF">SBAD_LOCUS10629</name>
</gene>
<proteinExistence type="predicted"/>
<reference evidence="1 2" key="2">
    <citation type="submission" date="2018-11" db="EMBL/GenBank/DDBJ databases">
        <authorList>
            <consortium name="Pathogen Informatics"/>
        </authorList>
    </citation>
    <scope>NUCLEOTIDE SEQUENCE [LARGE SCALE GENOMIC DNA]</scope>
</reference>
<organism evidence="3">
    <name type="scientific">Soboliphyme baturini</name>
    <dbReference type="NCBI Taxonomy" id="241478"/>
    <lineage>
        <taxon>Eukaryota</taxon>
        <taxon>Metazoa</taxon>
        <taxon>Ecdysozoa</taxon>
        <taxon>Nematoda</taxon>
        <taxon>Enoplea</taxon>
        <taxon>Dorylaimia</taxon>
        <taxon>Dioctophymatida</taxon>
        <taxon>Dioctophymatoidea</taxon>
        <taxon>Soboliphymatidae</taxon>
        <taxon>Soboliphyme</taxon>
    </lineage>
</organism>
<dbReference type="EMBL" id="UZAM01014339">
    <property type="protein sequence ID" value="VDP33381.1"/>
    <property type="molecule type" value="Genomic_DNA"/>
</dbReference>
<protein>
    <submittedName>
        <fullName evidence="1 3">Uncharacterized protein</fullName>
    </submittedName>
</protein>
<evidence type="ECO:0000313" key="3">
    <source>
        <dbReference type="WBParaSite" id="SBAD_0001099901-mRNA-1"/>
    </source>
</evidence>
<accession>A0A183J431</accession>
<keyword evidence="2" id="KW-1185">Reference proteome</keyword>